<dbReference type="SUPFAM" id="SSF54427">
    <property type="entry name" value="NTF2-like"/>
    <property type="match status" value="1"/>
</dbReference>
<dbReference type="InterPro" id="IPR048469">
    <property type="entry name" value="YchJ-like_M"/>
</dbReference>
<name>A0ABP9DLG5_9BACT</name>
<accession>A0ABP9DLG5</accession>
<reference evidence="3" key="1">
    <citation type="journal article" date="2019" name="Int. J. Syst. Evol. Microbiol.">
        <title>The Global Catalogue of Microorganisms (GCM) 10K type strain sequencing project: providing services to taxonomists for standard genome sequencing and annotation.</title>
        <authorList>
            <consortium name="The Broad Institute Genomics Platform"/>
            <consortium name="The Broad Institute Genome Sequencing Center for Infectious Disease"/>
            <person name="Wu L."/>
            <person name="Ma J."/>
        </authorList>
    </citation>
    <scope>NUCLEOTIDE SEQUENCE [LARGE SCALE GENOMIC DNA]</scope>
    <source>
        <strain evidence="3">JCM 18326</strain>
    </source>
</reference>
<dbReference type="Pfam" id="PF02810">
    <property type="entry name" value="SEC-C"/>
    <property type="match status" value="2"/>
</dbReference>
<dbReference type="NCBIfam" id="NF002486">
    <property type="entry name" value="PRK01752.1"/>
    <property type="match status" value="1"/>
</dbReference>
<dbReference type="PANTHER" id="PTHR33747">
    <property type="entry name" value="UPF0225 PROTEIN SCO1677"/>
    <property type="match status" value="1"/>
</dbReference>
<evidence type="ECO:0000313" key="2">
    <source>
        <dbReference type="EMBL" id="GAA4851819.1"/>
    </source>
</evidence>
<feature type="domain" description="YchJ-like middle NTF2-like" evidence="1">
    <location>
        <begin position="29"/>
        <end position="128"/>
    </location>
</feature>
<dbReference type="EMBL" id="BAABJX010000068">
    <property type="protein sequence ID" value="GAA4851819.1"/>
    <property type="molecule type" value="Genomic_DNA"/>
</dbReference>
<organism evidence="2 3">
    <name type="scientific">Algivirga pacifica</name>
    <dbReference type="NCBI Taxonomy" id="1162670"/>
    <lineage>
        <taxon>Bacteria</taxon>
        <taxon>Pseudomonadati</taxon>
        <taxon>Bacteroidota</taxon>
        <taxon>Cytophagia</taxon>
        <taxon>Cytophagales</taxon>
        <taxon>Flammeovirgaceae</taxon>
        <taxon>Algivirga</taxon>
    </lineage>
</organism>
<dbReference type="SUPFAM" id="SSF103642">
    <property type="entry name" value="Sec-C motif"/>
    <property type="match status" value="2"/>
</dbReference>
<sequence>MIEKCPCGSGKAYDTCCGIFIEGKEKAKTAEQLMRSRYTAHVKGSVDYIVDTVHPSERHQHDRSQIAEWAQHTQWEKLELISRELGGINHEIGKVEFKAYYKEGNALKSHHENSTFRKVDGIWYFQNGVVNPKAEINPHKVGRNDPCPCGSGKKYKKCCGK</sequence>
<evidence type="ECO:0000313" key="3">
    <source>
        <dbReference type="Proteomes" id="UP001500298"/>
    </source>
</evidence>
<protein>
    <submittedName>
        <fullName evidence="2">YchJ family protein</fullName>
    </submittedName>
</protein>
<dbReference type="Proteomes" id="UP001500298">
    <property type="component" value="Unassembled WGS sequence"/>
</dbReference>
<dbReference type="RefSeq" id="WP_345375199.1">
    <property type="nucleotide sequence ID" value="NZ_BAABJX010000068.1"/>
</dbReference>
<proteinExistence type="predicted"/>
<dbReference type="Gene3D" id="3.10.450.50">
    <property type="match status" value="1"/>
</dbReference>
<keyword evidence="3" id="KW-1185">Reference proteome</keyword>
<evidence type="ECO:0000259" key="1">
    <source>
        <dbReference type="Pfam" id="PF17775"/>
    </source>
</evidence>
<dbReference type="Pfam" id="PF17775">
    <property type="entry name" value="YchJ_M-like"/>
    <property type="match status" value="1"/>
</dbReference>
<dbReference type="NCBIfam" id="NF002449">
    <property type="entry name" value="PRK01617.1"/>
    <property type="match status" value="1"/>
</dbReference>
<dbReference type="PANTHER" id="PTHR33747:SF1">
    <property type="entry name" value="ADENYLATE CYCLASE-ASSOCIATED CAP C-TERMINAL DOMAIN-CONTAINING PROTEIN"/>
    <property type="match status" value="1"/>
</dbReference>
<gene>
    <name evidence="2" type="ORF">GCM10023331_40500</name>
</gene>
<dbReference type="InterPro" id="IPR032710">
    <property type="entry name" value="NTF2-like_dom_sf"/>
</dbReference>
<comment type="caution">
    <text evidence="2">The sequence shown here is derived from an EMBL/GenBank/DDBJ whole genome shotgun (WGS) entry which is preliminary data.</text>
</comment>
<dbReference type="InterPro" id="IPR004027">
    <property type="entry name" value="SEC_C_motif"/>
</dbReference>